<protein>
    <recommendedName>
        <fullName evidence="3">Membrane protein 6-pyruvoyl-tetrahydropterin synthase-related domain-containing protein</fullName>
    </recommendedName>
</protein>
<feature type="transmembrane region" description="Helical" evidence="1">
    <location>
        <begin position="368"/>
        <end position="386"/>
    </location>
</feature>
<feature type="transmembrane region" description="Helical" evidence="1">
    <location>
        <begin position="196"/>
        <end position="228"/>
    </location>
</feature>
<organism evidence="2">
    <name type="scientific">Caldilinea aerophila</name>
    <dbReference type="NCBI Taxonomy" id="133453"/>
    <lineage>
        <taxon>Bacteria</taxon>
        <taxon>Bacillati</taxon>
        <taxon>Chloroflexota</taxon>
        <taxon>Caldilineae</taxon>
        <taxon>Caldilineales</taxon>
        <taxon>Caldilineaceae</taxon>
        <taxon>Caldilinea</taxon>
    </lineage>
</organism>
<sequence>MRLPSKVTTLSERQRRLLENGLQAAALLLVALPALWPFLQLGLTQSADGMLHVLRIALLTTHQQEGVLYPRWMPDLVLGYGYPLLAFYGPATYYLTSAFVWLGADAAGALLLTLTTLLLLAGVGAYLFVYDWLEGAEEWRRRAAATVSAVAYLYAPYLLLNVYARGAVAEAGAQMLLPWIMWCLRRIVRSENPTPAALGFALSAALLAVTHNISLLFMPPMIVLYGLAVIVQARDLPWPLLSRVGVVVLAGVAALGASAFFWAPLLLERIFLAPTAFAIAAHYVGENTWTWSNFLDMSLPFEYSTAIPFQLGAVQLALAVIGFAVAPRRTAEWWMLAAVAFFAALMISAWALPLWLNSEVLLIAQFPWRLLAVMSLPLAIFPTGIVARIRPRWAALVSAAALIGVIIWAQRPAATAFEPLLNQPTAVGRPAVAQFEFQTHAYGTSSSSEFMPRWAGVDLFGDAKQDTTVASGPALHLDIATPVEMRLVVTTSLPVDLKIANFYFPGWSATIDEQAAALQPDPERGMQTLTVPAGVHAIVIRNAGNRLHQATTWVSLTTLAALAVGVWVSGARRRWLAMVPAFCLGVGLYAALQPVPQPRAWFSTQVAVGGGEMELLGVRYQVEEERFLHLFPYWFIRSPADGRIHWRLVDAAGRPVTSTSGDAFFNTVRLASLPPQTLFDDAYQLALPPGLTAGNYTLEVGVAAPGETPTFVTAGVLQLPNVPPAEPPSMQPLHLRFGSSIRLDGWSARVDGRTGAEAMPLLILRPGQTLEYTFYWRAEGAVGENYHGFVHLLDHAQRAVRQHDKTAGSLLTPSRLWNAFYPQPDGYRFVIDTEMPGGLYYPIAGLYRFEDGQRLPITGVDGQLLGTEFALPTVKVLSTPKTTPEQWIDVRIGDWGALRGFTLTPKSATVRPGDVITLTLYYQANASASMDYTRFIHVHSPTLGMATQQDAPPLDGGNPTSSWVAGEQIVETVVLPIPLDAQPGEYTIWFGMYDPGNGVRAPLRDASGQPLQDNQFKLSVITIE</sequence>
<evidence type="ECO:0000256" key="1">
    <source>
        <dbReference type="SAM" id="Phobius"/>
    </source>
</evidence>
<feature type="transmembrane region" description="Helical" evidence="1">
    <location>
        <begin position="393"/>
        <end position="410"/>
    </location>
</feature>
<keyword evidence="1" id="KW-1133">Transmembrane helix</keyword>
<feature type="transmembrane region" description="Helical" evidence="1">
    <location>
        <begin position="305"/>
        <end position="326"/>
    </location>
</feature>
<feature type="transmembrane region" description="Helical" evidence="1">
    <location>
        <begin position="21"/>
        <end position="39"/>
    </location>
</feature>
<comment type="caution">
    <text evidence="2">The sequence shown here is derived from an EMBL/GenBank/DDBJ whole genome shotgun (WGS) entry which is preliminary data.</text>
</comment>
<evidence type="ECO:0008006" key="3">
    <source>
        <dbReference type="Google" id="ProtNLM"/>
    </source>
</evidence>
<keyword evidence="1" id="KW-0472">Membrane</keyword>
<keyword evidence="1" id="KW-0812">Transmembrane</keyword>
<feature type="transmembrane region" description="Helical" evidence="1">
    <location>
        <begin position="333"/>
        <end position="356"/>
    </location>
</feature>
<feature type="transmembrane region" description="Helical" evidence="1">
    <location>
        <begin position="550"/>
        <end position="568"/>
    </location>
</feature>
<accession>A0A7C1FKV1</accession>
<dbReference type="AlphaFoldDB" id="A0A7C1FKV1"/>
<name>A0A7C1FKV1_9CHLR</name>
<feature type="transmembrane region" description="Helical" evidence="1">
    <location>
        <begin position="240"/>
        <end position="263"/>
    </location>
</feature>
<proteinExistence type="predicted"/>
<feature type="transmembrane region" description="Helical" evidence="1">
    <location>
        <begin position="575"/>
        <end position="592"/>
    </location>
</feature>
<dbReference type="EMBL" id="DSMG01000084">
    <property type="protein sequence ID" value="HDX31573.1"/>
    <property type="molecule type" value="Genomic_DNA"/>
</dbReference>
<gene>
    <name evidence="2" type="ORF">ENQ20_08755</name>
</gene>
<feature type="transmembrane region" description="Helical" evidence="1">
    <location>
        <begin position="109"/>
        <end position="129"/>
    </location>
</feature>
<evidence type="ECO:0000313" key="2">
    <source>
        <dbReference type="EMBL" id="HDX31573.1"/>
    </source>
</evidence>
<feature type="transmembrane region" description="Helical" evidence="1">
    <location>
        <begin position="80"/>
        <end position="102"/>
    </location>
</feature>
<reference evidence="2" key="1">
    <citation type="journal article" date="2020" name="mSystems">
        <title>Genome- and Community-Level Interaction Insights into Carbon Utilization and Element Cycling Functions of Hydrothermarchaeota in Hydrothermal Sediment.</title>
        <authorList>
            <person name="Zhou Z."/>
            <person name="Liu Y."/>
            <person name="Xu W."/>
            <person name="Pan J."/>
            <person name="Luo Z.H."/>
            <person name="Li M."/>
        </authorList>
    </citation>
    <scope>NUCLEOTIDE SEQUENCE [LARGE SCALE GENOMIC DNA]</scope>
    <source>
        <strain evidence="2">SpSt-289</strain>
    </source>
</reference>